<sequence>MALFGFRLQTLATISLRSRHTDDDIITFAVAINEVVRGQCSGRSAAFGGGTIDMAFVPATVGTGSWDRDFLVGPFDIEPEDSIRVFYSVTNIGDTQIPDPKAEKLQIEIMDKMLVAAVGFVAGPAGLALGVIGEILGKALGLIPSPIATALGWKPNGPCNGVVLGGGVDFTGTGLGQLEFVDRPSLPSGVGPEQASKVTRHYDDEATHDIEKCGAIAQTDLTFEVMKFARVVSVRAHASRRRPTAPQLRDGLRQLRPNAGPVGVRQLLGLQAI</sequence>
<dbReference type="eggNOG" id="ENOG5033XDY">
    <property type="taxonomic scope" value="Bacteria"/>
</dbReference>
<dbReference type="KEGG" id="rpb:RPB_2061"/>
<dbReference type="AlphaFoldDB" id="Q2IYE3"/>
<dbReference type="HOGENOM" id="CLU_1018946_0_0_5"/>
<protein>
    <submittedName>
        <fullName evidence="1">Uncharacterized protein</fullName>
    </submittedName>
</protein>
<evidence type="ECO:0000313" key="1">
    <source>
        <dbReference type="EMBL" id="ABD06767.1"/>
    </source>
</evidence>
<keyword evidence="2" id="KW-1185">Reference proteome</keyword>
<gene>
    <name evidence="1" type="ordered locus">RPB_2061</name>
</gene>
<name>Q2IYE3_RHOP2</name>
<dbReference type="Proteomes" id="UP000008809">
    <property type="component" value="Chromosome"/>
</dbReference>
<reference evidence="1 2" key="1">
    <citation type="submission" date="2006-01" db="EMBL/GenBank/DDBJ databases">
        <title>Complete sequence of Rhodopseudomonas palustris HaA2.</title>
        <authorList>
            <consortium name="US DOE Joint Genome Institute"/>
            <person name="Copeland A."/>
            <person name="Lucas S."/>
            <person name="Lapidus A."/>
            <person name="Barry K."/>
            <person name="Detter J.C."/>
            <person name="Glavina T."/>
            <person name="Hammon N."/>
            <person name="Israni S."/>
            <person name="Pitluck S."/>
            <person name="Chain P."/>
            <person name="Malfatti S."/>
            <person name="Shin M."/>
            <person name="Vergez L."/>
            <person name="Schmutz J."/>
            <person name="Larimer F."/>
            <person name="Land M."/>
            <person name="Hauser L."/>
            <person name="Pelletier D.A."/>
            <person name="Kyrpides N."/>
            <person name="Anderson I."/>
            <person name="Oda Y."/>
            <person name="Harwood C.S."/>
            <person name="Richardson P."/>
        </authorList>
    </citation>
    <scope>NUCLEOTIDE SEQUENCE [LARGE SCALE GENOMIC DNA]</scope>
    <source>
        <strain evidence="1 2">HaA2</strain>
    </source>
</reference>
<dbReference type="EMBL" id="CP000250">
    <property type="protein sequence ID" value="ABD06767.1"/>
    <property type="molecule type" value="Genomic_DNA"/>
</dbReference>
<evidence type="ECO:0000313" key="2">
    <source>
        <dbReference type="Proteomes" id="UP000008809"/>
    </source>
</evidence>
<dbReference type="RefSeq" id="WP_011440955.1">
    <property type="nucleotide sequence ID" value="NC_007778.1"/>
</dbReference>
<proteinExistence type="predicted"/>
<dbReference type="OrthoDB" id="9852275at2"/>
<organism evidence="1 2">
    <name type="scientific">Rhodopseudomonas palustris (strain HaA2)</name>
    <dbReference type="NCBI Taxonomy" id="316058"/>
    <lineage>
        <taxon>Bacteria</taxon>
        <taxon>Pseudomonadati</taxon>
        <taxon>Pseudomonadota</taxon>
        <taxon>Alphaproteobacteria</taxon>
        <taxon>Hyphomicrobiales</taxon>
        <taxon>Nitrobacteraceae</taxon>
        <taxon>Rhodopseudomonas</taxon>
    </lineage>
</organism>
<accession>Q2IYE3</accession>